<protein>
    <submittedName>
        <fullName evidence="6">Nucleotide sugar dehydrogenase</fullName>
    </submittedName>
</protein>
<sequence>MELGERTVAIVGLGYVGLPIALLFAGQGFTVLGLDADRKKISSLQIGRSYLPDIADQQIASAISSGRFSPCMDYERLGEASAIIICVPTPLSAGQLPDLSYLENAAIETGKALSIGQLVVLESSTYPGTTTEVLVPILERESGLTVGKDFHVGYSPERIDPGNKQFAVRDIPKVVSGVTSDCLRRTESIYCEVFQSVVRVSSPEVAEMTKLLENTYRLVNISFINEMAILCDGLGIDLWEAIEAAKTKSFGYSAFYPGPGVGGHCIPVDPQYLQWRAGEFGLKSGFIELSERVNQSMIDYLADRVEGVSESNCSTRTALIYGAAYKKDVDDIRESPSIALMERLQDRGFIVSYHDPLVREVWVNGKRMRSVALTEERLSQSDCVIIMTDHTGIPIDRIVSHARGILDTRNVTAGYSERHIDRVGSGNFGNYRKNPHR</sequence>
<comment type="similarity">
    <text evidence="3">Belongs to the UDP-glucose/GDP-mannose dehydrogenase family.</text>
</comment>
<accession>A0A7Z2ZQG3</accession>
<evidence type="ECO:0000256" key="3">
    <source>
        <dbReference type="PIRNR" id="PIRNR000124"/>
    </source>
</evidence>
<dbReference type="SUPFAM" id="SSF52413">
    <property type="entry name" value="UDP-glucose/GDP-mannose dehydrogenase C-terminal domain"/>
    <property type="match status" value="1"/>
</dbReference>
<keyword evidence="2" id="KW-0520">NAD</keyword>
<dbReference type="KEGG" id="cheb:HH215_11975"/>
<dbReference type="SUPFAM" id="SSF51735">
    <property type="entry name" value="NAD(P)-binding Rossmann-fold domains"/>
    <property type="match status" value="1"/>
</dbReference>
<dbReference type="InterPro" id="IPR036291">
    <property type="entry name" value="NAD(P)-bd_dom_sf"/>
</dbReference>
<evidence type="ECO:0000256" key="2">
    <source>
        <dbReference type="ARBA" id="ARBA00023027"/>
    </source>
</evidence>
<dbReference type="InterPro" id="IPR014027">
    <property type="entry name" value="UDP-Glc/GDP-Man_DH_C"/>
</dbReference>
<dbReference type="InterPro" id="IPR017476">
    <property type="entry name" value="UDP-Glc/GDP-Man"/>
</dbReference>
<dbReference type="PIRSF" id="PIRSF000124">
    <property type="entry name" value="UDPglc_GDPman_dh"/>
    <property type="match status" value="1"/>
</dbReference>
<dbReference type="SUPFAM" id="SSF48179">
    <property type="entry name" value="6-phosphogluconate dehydrogenase C-terminal domain-like"/>
    <property type="match status" value="1"/>
</dbReference>
<evidence type="ECO:0000256" key="4">
    <source>
        <dbReference type="SAM" id="Phobius"/>
    </source>
</evidence>
<dbReference type="PANTHER" id="PTHR43491">
    <property type="entry name" value="UDP-N-ACETYL-D-MANNOSAMINE DEHYDROGENASE"/>
    <property type="match status" value="1"/>
</dbReference>
<keyword evidence="7" id="KW-1185">Reference proteome</keyword>
<keyword evidence="4" id="KW-0812">Transmembrane</keyword>
<dbReference type="InterPro" id="IPR028359">
    <property type="entry name" value="UDP_ManNAc/GlcNAc_DH"/>
</dbReference>
<reference evidence="6 7" key="1">
    <citation type="submission" date="2020-04" db="EMBL/GenBank/DDBJ databases">
        <title>Genome sequencing of novel species.</title>
        <authorList>
            <person name="Heo J."/>
            <person name="Kim S.-J."/>
            <person name="Kim J.-S."/>
            <person name="Hong S.-B."/>
            <person name="Kwon S.-W."/>
        </authorList>
    </citation>
    <scope>NUCLEOTIDE SEQUENCE [LARGE SCALE GENOMIC DNA]</scope>
    <source>
        <strain evidence="6 7">MFER-1</strain>
    </source>
</reference>
<dbReference type="InterPro" id="IPR036220">
    <property type="entry name" value="UDP-Glc/GDP-Man_DH_C_sf"/>
</dbReference>
<dbReference type="InterPro" id="IPR008927">
    <property type="entry name" value="6-PGluconate_DH-like_C_sf"/>
</dbReference>
<feature type="transmembrane region" description="Helical" evidence="4">
    <location>
        <begin position="12"/>
        <end position="34"/>
    </location>
</feature>
<dbReference type="AlphaFoldDB" id="A0A7Z2ZQG3"/>
<evidence type="ECO:0000313" key="7">
    <source>
        <dbReference type="Proteomes" id="UP000502248"/>
    </source>
</evidence>
<dbReference type="NCBIfam" id="TIGR03026">
    <property type="entry name" value="NDP-sugDHase"/>
    <property type="match status" value="1"/>
</dbReference>
<evidence type="ECO:0000256" key="1">
    <source>
        <dbReference type="ARBA" id="ARBA00023002"/>
    </source>
</evidence>
<keyword evidence="1" id="KW-0560">Oxidoreductase</keyword>
<gene>
    <name evidence="6" type="ORF">HH215_11975</name>
</gene>
<dbReference type="GO" id="GO:0000271">
    <property type="term" value="P:polysaccharide biosynthetic process"/>
    <property type="evidence" value="ECO:0007669"/>
    <property type="project" value="InterPro"/>
</dbReference>
<keyword evidence="4" id="KW-0472">Membrane</keyword>
<dbReference type="GO" id="GO:0016616">
    <property type="term" value="F:oxidoreductase activity, acting on the CH-OH group of donors, NAD or NADP as acceptor"/>
    <property type="evidence" value="ECO:0007669"/>
    <property type="project" value="InterPro"/>
</dbReference>
<evidence type="ECO:0000259" key="5">
    <source>
        <dbReference type="SMART" id="SM00984"/>
    </source>
</evidence>
<dbReference type="SMART" id="SM00984">
    <property type="entry name" value="UDPG_MGDP_dh_C"/>
    <property type="match status" value="1"/>
</dbReference>
<dbReference type="InterPro" id="IPR014026">
    <property type="entry name" value="UDP-Glc/GDP-Man_DH_dimer"/>
</dbReference>
<dbReference type="GO" id="GO:0051287">
    <property type="term" value="F:NAD binding"/>
    <property type="evidence" value="ECO:0007669"/>
    <property type="project" value="InterPro"/>
</dbReference>
<dbReference type="Pfam" id="PF00984">
    <property type="entry name" value="UDPG_MGDP_dh"/>
    <property type="match status" value="1"/>
</dbReference>
<dbReference type="Proteomes" id="UP000502248">
    <property type="component" value="Chromosome"/>
</dbReference>
<dbReference type="Pfam" id="PF03720">
    <property type="entry name" value="UDPG_MGDP_dh_C"/>
    <property type="match status" value="1"/>
</dbReference>
<dbReference type="PANTHER" id="PTHR43491:SF1">
    <property type="entry name" value="UDP-N-ACETYL-D-MANNOSAMINE DEHYDROGENASE"/>
    <property type="match status" value="1"/>
</dbReference>
<dbReference type="PIRSF" id="PIRSF500136">
    <property type="entry name" value="UDP_ManNAc_DH"/>
    <property type="match status" value="1"/>
</dbReference>
<name>A0A7Z2ZQG3_9BACL</name>
<dbReference type="InterPro" id="IPR001732">
    <property type="entry name" value="UDP-Glc/GDP-Man_DH_N"/>
</dbReference>
<dbReference type="GO" id="GO:0016628">
    <property type="term" value="F:oxidoreductase activity, acting on the CH-CH group of donors, NAD or NADP as acceptor"/>
    <property type="evidence" value="ECO:0007669"/>
    <property type="project" value="InterPro"/>
</dbReference>
<feature type="domain" description="UDP-glucose/GDP-mannose dehydrogenase C-terminal" evidence="5">
    <location>
        <begin position="319"/>
        <end position="414"/>
    </location>
</feature>
<organism evidence="6 7">
    <name type="scientific">Cohnella herbarum</name>
    <dbReference type="NCBI Taxonomy" id="2728023"/>
    <lineage>
        <taxon>Bacteria</taxon>
        <taxon>Bacillati</taxon>
        <taxon>Bacillota</taxon>
        <taxon>Bacilli</taxon>
        <taxon>Bacillales</taxon>
        <taxon>Paenibacillaceae</taxon>
        <taxon>Cohnella</taxon>
    </lineage>
</organism>
<keyword evidence="4" id="KW-1133">Transmembrane helix</keyword>
<dbReference type="Pfam" id="PF03721">
    <property type="entry name" value="UDPG_MGDP_dh_N"/>
    <property type="match status" value="1"/>
</dbReference>
<dbReference type="EMBL" id="CP051680">
    <property type="protein sequence ID" value="QJD88114.1"/>
    <property type="molecule type" value="Genomic_DNA"/>
</dbReference>
<dbReference type="Gene3D" id="3.40.50.720">
    <property type="entry name" value="NAD(P)-binding Rossmann-like Domain"/>
    <property type="match status" value="2"/>
</dbReference>
<proteinExistence type="inferred from homology"/>
<evidence type="ECO:0000313" key="6">
    <source>
        <dbReference type="EMBL" id="QJD88114.1"/>
    </source>
</evidence>